<dbReference type="Gene3D" id="3.30.565.10">
    <property type="entry name" value="Histidine kinase-like ATPase, C-terminal domain"/>
    <property type="match status" value="1"/>
</dbReference>
<dbReference type="PANTHER" id="PTHR34220">
    <property type="entry name" value="SENSOR HISTIDINE KINASE YPDA"/>
    <property type="match status" value="1"/>
</dbReference>
<keyword evidence="5" id="KW-1185">Reference proteome</keyword>
<dbReference type="InterPro" id="IPR050640">
    <property type="entry name" value="Bact_2-comp_sensor_kinase"/>
</dbReference>
<dbReference type="Pfam" id="PF06580">
    <property type="entry name" value="His_kinase"/>
    <property type="match status" value="1"/>
</dbReference>
<dbReference type="PROSITE" id="PS50005">
    <property type="entry name" value="TPR"/>
    <property type="match status" value="3"/>
</dbReference>
<reference evidence="4 5" key="1">
    <citation type="submission" date="2017-04" db="EMBL/GenBank/DDBJ databases">
        <title>A new member of the family Flavobacteriaceae isolated from ascidians.</title>
        <authorList>
            <person name="Chen L."/>
        </authorList>
    </citation>
    <scope>NUCLEOTIDE SEQUENCE [LARGE SCALE GENOMIC DNA]</scope>
    <source>
        <strain evidence="4 5">HQA918</strain>
    </source>
</reference>
<dbReference type="GO" id="GO:0016020">
    <property type="term" value="C:membrane"/>
    <property type="evidence" value="ECO:0007669"/>
    <property type="project" value="InterPro"/>
</dbReference>
<dbReference type="InterPro" id="IPR019734">
    <property type="entry name" value="TPR_rpt"/>
</dbReference>
<keyword evidence="2" id="KW-1133">Transmembrane helix</keyword>
<proteinExistence type="predicted"/>
<evidence type="ECO:0000313" key="4">
    <source>
        <dbReference type="EMBL" id="PCE65772.1"/>
    </source>
</evidence>
<evidence type="ECO:0000259" key="3">
    <source>
        <dbReference type="Pfam" id="PF06580"/>
    </source>
</evidence>
<accession>A0A2A4GDE5</accession>
<name>A0A2A4GDE5_9FLAO</name>
<gene>
    <name evidence="4" type="ORF">B7P33_00250</name>
</gene>
<sequence length="747" mass="85664">MSPYGHIFFVSTYFTFKMNKIKTINTLFLFVFTCFSVTVQAQNKKIDSLRIELANHRKNDTTQVNLLQDLASSFFRTNMDSSMVYLKKAEELSNDLNYIKGKANVCYLKGIHENIKSNYAKSLYFFKASLKHYQSIRNKKGIANIHTAFGITHYDQSQYDEAIDAYKKAMVIYTELGNRRELATTLINTANVYTEMGRYNIAIAHYKNALRHSIAIEDEDGVAFVQSNLGALYANQGNYLLAIENYNKALDYNQKTGYSLSTAKILDNLGMVYNSLKKHDKAISYYEQSINLTTKNESKQRTAINNGNIADIYVAKKEYSKALEHYHISLEISEEINDLKQASISLGNIGKVNLKLDKPLIARNHFIEAKDISQKIGYKDMYSSCLLAIAETYLSDKKYNKALSLTEKGKQIAEELELLGNQKKANEILSIIYKNKGDFEKAFYSLQQFKILSDSVFNKENIEKITQLEYEFKYKNELESAEKRELQLTKTVLTTSEDLEKSKRNYLWAIIGVLLISIVSISIIFYQKLRNEKTKTLNVMVEQKLLRSQMTPHFIFNSLSVLQGMILNTETKKSVSYLSKFSKLLRIILENSRDKTVLLSQELTAIRNYLALQNLENENYNYTVLVDESIDESLFHIPPMLIQPFVENAIEHAFTSQQDNRCIAIQLIYSNKELTCTIIDNGIGIEASKSNKNQNKKSLSTTITSERIKILSKDFKMKGAVSVKDRRNYNEQGTMVTLVIPYEIHTA</sequence>
<feature type="repeat" description="TPR" evidence="1">
    <location>
        <begin position="143"/>
        <end position="176"/>
    </location>
</feature>
<keyword evidence="1" id="KW-0802">TPR repeat</keyword>
<dbReference type="AlphaFoldDB" id="A0A2A4GDE5"/>
<evidence type="ECO:0000313" key="5">
    <source>
        <dbReference type="Proteomes" id="UP000219559"/>
    </source>
</evidence>
<evidence type="ECO:0000256" key="2">
    <source>
        <dbReference type="SAM" id="Phobius"/>
    </source>
</evidence>
<dbReference type="InterPro" id="IPR036890">
    <property type="entry name" value="HATPase_C_sf"/>
</dbReference>
<evidence type="ECO:0000256" key="1">
    <source>
        <dbReference type="PROSITE-ProRule" id="PRU00339"/>
    </source>
</evidence>
<dbReference type="SMART" id="SM00028">
    <property type="entry name" value="TPR"/>
    <property type="match status" value="8"/>
</dbReference>
<feature type="repeat" description="TPR" evidence="1">
    <location>
        <begin position="223"/>
        <end position="256"/>
    </location>
</feature>
<dbReference type="EMBL" id="NBWU01000001">
    <property type="protein sequence ID" value="PCE65772.1"/>
    <property type="molecule type" value="Genomic_DNA"/>
</dbReference>
<dbReference type="OrthoDB" id="6190788at2"/>
<protein>
    <recommendedName>
        <fullName evidence="3">Signal transduction histidine kinase internal region domain-containing protein</fullName>
    </recommendedName>
</protein>
<dbReference type="InterPro" id="IPR011990">
    <property type="entry name" value="TPR-like_helical_dom_sf"/>
</dbReference>
<dbReference type="Gene3D" id="1.25.40.10">
    <property type="entry name" value="Tetratricopeptide repeat domain"/>
    <property type="match status" value="2"/>
</dbReference>
<organism evidence="4 5">
    <name type="scientific">Sediminicola luteus</name>
    <dbReference type="NCBI Taxonomy" id="319238"/>
    <lineage>
        <taxon>Bacteria</taxon>
        <taxon>Pseudomonadati</taxon>
        <taxon>Bacteroidota</taxon>
        <taxon>Flavobacteriia</taxon>
        <taxon>Flavobacteriales</taxon>
        <taxon>Flavobacteriaceae</taxon>
        <taxon>Sediminicola</taxon>
    </lineage>
</organism>
<keyword evidence="2" id="KW-0812">Transmembrane</keyword>
<dbReference type="Pfam" id="PF13424">
    <property type="entry name" value="TPR_12"/>
    <property type="match status" value="2"/>
</dbReference>
<dbReference type="InterPro" id="IPR010559">
    <property type="entry name" value="Sig_transdc_His_kin_internal"/>
</dbReference>
<comment type="caution">
    <text evidence="4">The sequence shown here is derived from an EMBL/GenBank/DDBJ whole genome shotgun (WGS) entry which is preliminary data.</text>
</comment>
<feature type="domain" description="Signal transduction histidine kinase internal region" evidence="3">
    <location>
        <begin position="542"/>
        <end position="616"/>
    </location>
</feature>
<keyword evidence="2" id="KW-0472">Membrane</keyword>
<dbReference type="PANTHER" id="PTHR34220:SF7">
    <property type="entry name" value="SENSOR HISTIDINE KINASE YPDA"/>
    <property type="match status" value="1"/>
</dbReference>
<dbReference type="GO" id="GO:0000155">
    <property type="term" value="F:phosphorelay sensor kinase activity"/>
    <property type="evidence" value="ECO:0007669"/>
    <property type="project" value="InterPro"/>
</dbReference>
<dbReference type="Proteomes" id="UP000219559">
    <property type="component" value="Unassembled WGS sequence"/>
</dbReference>
<feature type="repeat" description="TPR" evidence="1">
    <location>
        <begin position="263"/>
        <end position="296"/>
    </location>
</feature>
<dbReference type="SUPFAM" id="SSF48452">
    <property type="entry name" value="TPR-like"/>
    <property type="match status" value="3"/>
</dbReference>
<feature type="transmembrane region" description="Helical" evidence="2">
    <location>
        <begin position="506"/>
        <end position="526"/>
    </location>
</feature>
<dbReference type="SUPFAM" id="SSF55874">
    <property type="entry name" value="ATPase domain of HSP90 chaperone/DNA topoisomerase II/histidine kinase"/>
    <property type="match status" value="1"/>
</dbReference>